<evidence type="ECO:0000256" key="2">
    <source>
        <dbReference type="ARBA" id="ARBA00023125"/>
    </source>
</evidence>
<dbReference type="AlphaFoldDB" id="A0AAE3QEF3"/>
<feature type="DNA-binding region" description="H-T-H motif" evidence="4">
    <location>
        <begin position="33"/>
        <end position="52"/>
    </location>
</feature>
<accession>A0AAE3QEF3</accession>
<comment type="caution">
    <text evidence="6">The sequence shown here is derived from an EMBL/GenBank/DDBJ whole genome shotgun (WGS) entry which is preliminary data.</text>
</comment>
<dbReference type="GO" id="GO:0003700">
    <property type="term" value="F:DNA-binding transcription factor activity"/>
    <property type="evidence" value="ECO:0007669"/>
    <property type="project" value="TreeGrafter"/>
</dbReference>
<dbReference type="GO" id="GO:0000976">
    <property type="term" value="F:transcription cis-regulatory region binding"/>
    <property type="evidence" value="ECO:0007669"/>
    <property type="project" value="TreeGrafter"/>
</dbReference>
<dbReference type="SUPFAM" id="SSF48498">
    <property type="entry name" value="Tetracyclin repressor-like, C-terminal domain"/>
    <property type="match status" value="1"/>
</dbReference>
<keyword evidence="1" id="KW-0805">Transcription regulation</keyword>
<dbReference type="Gene3D" id="1.10.10.60">
    <property type="entry name" value="Homeodomain-like"/>
    <property type="match status" value="1"/>
</dbReference>
<dbReference type="InterPro" id="IPR009057">
    <property type="entry name" value="Homeodomain-like_sf"/>
</dbReference>
<name>A0AAE3QEF3_9HYPH</name>
<dbReference type="Proteomes" id="UP001161580">
    <property type="component" value="Unassembled WGS sequence"/>
</dbReference>
<evidence type="ECO:0000256" key="1">
    <source>
        <dbReference type="ARBA" id="ARBA00023015"/>
    </source>
</evidence>
<dbReference type="InterPro" id="IPR036271">
    <property type="entry name" value="Tet_transcr_reg_TetR-rel_C_sf"/>
</dbReference>
<dbReference type="PANTHER" id="PTHR30055">
    <property type="entry name" value="HTH-TYPE TRANSCRIPTIONAL REGULATOR RUTR"/>
    <property type="match status" value="1"/>
</dbReference>
<protein>
    <submittedName>
        <fullName evidence="6">TetR/AcrR family transcriptional regulator</fullName>
    </submittedName>
</protein>
<reference evidence="6" key="1">
    <citation type="submission" date="2022-03" db="EMBL/GenBank/DDBJ databases">
        <title>Fererhizobium litorale gen. nov., sp. nov., isolated from sandy sediments of the Sea of Japan seashore.</title>
        <authorList>
            <person name="Romanenko L."/>
            <person name="Kurilenko V."/>
            <person name="Otstavnykh N."/>
            <person name="Svetashev V."/>
            <person name="Tekutyeva L."/>
            <person name="Isaeva M."/>
            <person name="Mikhailov V."/>
        </authorList>
    </citation>
    <scope>NUCLEOTIDE SEQUENCE</scope>
    <source>
        <strain evidence="6">KMM 9576</strain>
    </source>
</reference>
<keyword evidence="7" id="KW-1185">Reference proteome</keyword>
<dbReference type="InterPro" id="IPR050109">
    <property type="entry name" value="HTH-type_TetR-like_transc_reg"/>
</dbReference>
<evidence type="ECO:0000313" key="7">
    <source>
        <dbReference type="Proteomes" id="UP001161580"/>
    </source>
</evidence>
<dbReference type="Gene3D" id="1.10.357.10">
    <property type="entry name" value="Tetracycline Repressor, domain 2"/>
    <property type="match status" value="1"/>
</dbReference>
<keyword evidence="3" id="KW-0804">Transcription</keyword>
<dbReference type="PROSITE" id="PS50977">
    <property type="entry name" value="HTH_TETR_2"/>
    <property type="match status" value="1"/>
</dbReference>
<dbReference type="PRINTS" id="PR00455">
    <property type="entry name" value="HTHTETR"/>
</dbReference>
<evidence type="ECO:0000313" key="6">
    <source>
        <dbReference type="EMBL" id="MDI7924352.1"/>
    </source>
</evidence>
<dbReference type="InterPro" id="IPR001647">
    <property type="entry name" value="HTH_TetR"/>
</dbReference>
<evidence type="ECO:0000256" key="3">
    <source>
        <dbReference type="ARBA" id="ARBA00023163"/>
    </source>
</evidence>
<gene>
    <name evidence="6" type="ORF">MRS75_20005</name>
</gene>
<organism evidence="6 7">
    <name type="scientific">Ferirhizobium litorale</name>
    <dbReference type="NCBI Taxonomy" id="2927786"/>
    <lineage>
        <taxon>Bacteria</taxon>
        <taxon>Pseudomonadati</taxon>
        <taxon>Pseudomonadota</taxon>
        <taxon>Alphaproteobacteria</taxon>
        <taxon>Hyphomicrobiales</taxon>
        <taxon>Rhizobiaceae</taxon>
        <taxon>Ferirhizobium</taxon>
    </lineage>
</organism>
<feature type="domain" description="HTH tetR-type" evidence="5">
    <location>
        <begin position="10"/>
        <end position="70"/>
    </location>
</feature>
<sequence>MARTRAQDYETKRLAILHSSAKLFAQFGFSGTSITMIAEACGVSKALLYHYYPDKEALLYDILHAHLEELLEAVSREAAAVEDPTERVYAIAAALLDAYRDADAEHQVQISNLKLLPAARQEQLRDLERSLVVLLSDALAEALPDIGRGPLLKPLTMSMFGMLNWHYLWFREGKGLGREEYARMVTQLVLTGAPQAAHALADFPEAPKKAGRSARRTA</sequence>
<dbReference type="Pfam" id="PF00440">
    <property type="entry name" value="TetR_N"/>
    <property type="match status" value="1"/>
</dbReference>
<dbReference type="RefSeq" id="WP_311787109.1">
    <property type="nucleotide sequence ID" value="NZ_JALDYY010000007.1"/>
</dbReference>
<evidence type="ECO:0000259" key="5">
    <source>
        <dbReference type="PROSITE" id="PS50977"/>
    </source>
</evidence>
<dbReference type="PANTHER" id="PTHR30055:SF234">
    <property type="entry name" value="HTH-TYPE TRANSCRIPTIONAL REGULATOR BETI"/>
    <property type="match status" value="1"/>
</dbReference>
<dbReference type="InterPro" id="IPR041490">
    <property type="entry name" value="KstR2_TetR_C"/>
</dbReference>
<dbReference type="SUPFAM" id="SSF46689">
    <property type="entry name" value="Homeodomain-like"/>
    <property type="match status" value="1"/>
</dbReference>
<dbReference type="Pfam" id="PF17932">
    <property type="entry name" value="TetR_C_24"/>
    <property type="match status" value="1"/>
</dbReference>
<proteinExistence type="predicted"/>
<dbReference type="EMBL" id="JALDYZ010000014">
    <property type="protein sequence ID" value="MDI7924352.1"/>
    <property type="molecule type" value="Genomic_DNA"/>
</dbReference>
<keyword evidence="2 4" id="KW-0238">DNA-binding</keyword>
<evidence type="ECO:0000256" key="4">
    <source>
        <dbReference type="PROSITE-ProRule" id="PRU00335"/>
    </source>
</evidence>